<evidence type="ECO:0000256" key="13">
    <source>
        <dbReference type="ARBA" id="ARBA00023237"/>
    </source>
</evidence>
<keyword evidence="10 15" id="KW-0798">TonB box</keyword>
<evidence type="ECO:0000256" key="8">
    <source>
        <dbReference type="ARBA" id="ARBA00023004"/>
    </source>
</evidence>
<dbReference type="InterPro" id="IPR037066">
    <property type="entry name" value="Plug_dom_sf"/>
</dbReference>
<name>A0ABQ4UT40_9HYPH</name>
<dbReference type="CDD" id="cd01347">
    <property type="entry name" value="ligand_gated_channel"/>
    <property type="match status" value="1"/>
</dbReference>
<dbReference type="InterPro" id="IPR036942">
    <property type="entry name" value="Beta-barrel_TonB_sf"/>
</dbReference>
<dbReference type="PANTHER" id="PTHR32552:SF68">
    <property type="entry name" value="FERRICHROME OUTER MEMBRANE TRANSPORTER_PHAGE RECEPTOR"/>
    <property type="match status" value="1"/>
</dbReference>
<accession>A0ABQ4UT40</accession>
<protein>
    <submittedName>
        <fullName evidence="18">Ferrichrome outer membrane transporter/phage receptor</fullName>
    </submittedName>
</protein>
<evidence type="ECO:0000256" key="4">
    <source>
        <dbReference type="ARBA" id="ARBA00022452"/>
    </source>
</evidence>
<feature type="signal peptide" evidence="16">
    <location>
        <begin position="1"/>
        <end position="32"/>
    </location>
</feature>
<keyword evidence="5" id="KW-0410">Iron transport</keyword>
<dbReference type="NCBIfam" id="TIGR01783">
    <property type="entry name" value="TonB-siderophor"/>
    <property type="match status" value="1"/>
</dbReference>
<dbReference type="EMBL" id="BPRE01000004">
    <property type="protein sequence ID" value="GJE74969.1"/>
    <property type="molecule type" value="Genomic_DNA"/>
</dbReference>
<dbReference type="PANTHER" id="PTHR32552">
    <property type="entry name" value="FERRICHROME IRON RECEPTOR-RELATED"/>
    <property type="match status" value="1"/>
</dbReference>
<dbReference type="SUPFAM" id="SSF56935">
    <property type="entry name" value="Porins"/>
    <property type="match status" value="1"/>
</dbReference>
<evidence type="ECO:0000256" key="14">
    <source>
        <dbReference type="PROSITE-ProRule" id="PRU01360"/>
    </source>
</evidence>
<evidence type="ECO:0000256" key="11">
    <source>
        <dbReference type="ARBA" id="ARBA00023136"/>
    </source>
</evidence>
<dbReference type="RefSeq" id="WP_238307855.1">
    <property type="nucleotide sequence ID" value="NZ_BPRE01000004.1"/>
</dbReference>
<dbReference type="InterPro" id="IPR039426">
    <property type="entry name" value="TonB-dep_rcpt-like"/>
</dbReference>
<gene>
    <name evidence="18" type="primary">fhuA_3</name>
    <name evidence="18" type="ORF">BGCPKDLD_1543</name>
</gene>
<evidence type="ECO:0000256" key="6">
    <source>
        <dbReference type="ARBA" id="ARBA00022692"/>
    </source>
</evidence>
<organism evidence="18 19">
    <name type="scientific">Methylorubrum suomiense</name>
    <dbReference type="NCBI Taxonomy" id="144191"/>
    <lineage>
        <taxon>Bacteria</taxon>
        <taxon>Pseudomonadati</taxon>
        <taxon>Pseudomonadota</taxon>
        <taxon>Alphaproteobacteria</taxon>
        <taxon>Hyphomicrobiales</taxon>
        <taxon>Methylobacteriaceae</taxon>
        <taxon>Methylorubrum</taxon>
    </lineage>
</organism>
<evidence type="ECO:0000256" key="3">
    <source>
        <dbReference type="ARBA" id="ARBA00022448"/>
    </source>
</evidence>
<keyword evidence="7 16" id="KW-0732">Signal</keyword>
<evidence type="ECO:0000256" key="12">
    <source>
        <dbReference type="ARBA" id="ARBA00023170"/>
    </source>
</evidence>
<keyword evidence="19" id="KW-1185">Reference proteome</keyword>
<dbReference type="InterPro" id="IPR012910">
    <property type="entry name" value="Plug_dom"/>
</dbReference>
<keyword evidence="6 14" id="KW-0812">Transmembrane</keyword>
<evidence type="ECO:0000313" key="18">
    <source>
        <dbReference type="EMBL" id="GJE74969.1"/>
    </source>
</evidence>
<comment type="caution">
    <text evidence="18">The sequence shown here is derived from an EMBL/GenBank/DDBJ whole genome shotgun (WGS) entry which is preliminary data.</text>
</comment>
<feature type="chain" id="PRO_5046304279" evidence="16">
    <location>
        <begin position="33"/>
        <end position="860"/>
    </location>
</feature>
<dbReference type="InterPro" id="IPR011662">
    <property type="entry name" value="Secretin/TonB_short_N"/>
</dbReference>
<dbReference type="PROSITE" id="PS52016">
    <property type="entry name" value="TONB_DEPENDENT_REC_3"/>
    <property type="match status" value="1"/>
</dbReference>
<sequence>MMGVREQTGLGKRLRFAALASASLSALSCAAAAEDRVEDRLTVPMTGKINIVPVSATSIPPAAGAGTLRLPVSIPSGPLEPALTALAKQLRLKLAYQTTLTENLWTSGVSGEFLPLEALAKLLDGTGLTYRTAGPTTITLVNPRYVQLGAEPTNAVTLEELLVEGVPKAETASGQDGSATSGGGGGPSGIVGYTTKVSPAATKTNTALIETPQSVTVIGREQLNDRAVQTLNEAITYAPGASTDTFGFNPGFDSFYVRGFLGTFDSVYRDGLRRVAVGIAVPHIESYGADAVAILRGPSAGLYGLGSPGGIVDATSKRPLFTRFGEAIFQAGNYDRYQGSFDFGGPVEGSDNAFAYRVTGIVRRSGNFFPGGTDDRVSIAPSLTWKPSADTTFTLLTEFQDSRLPATSSFYNFPKFVASHLYEGDSGFNKYLQRQYRIGYSLEHRFSPDTIVRQNFRYEDIDSEYGYTSIISITSFSANRYAALAVDKLKYVALDNQIEHRAQTGPINHTLLGGIDYLHYDYQRQFGLGYNVPPLDLSGVRDFANFRYRTFIPNPALTNGNRQNQDQIGVYLQEQARWDRFILTLTGRQDFVQQTTQAINGGVPDVARTRNDHAFTGRVGLNYVLAPGFVPYASYATTFTPQTGVDAQLRSFKPATGDQIEAGVKYAVPGTNITAAFAGFDIVQSSLVRTDPTNIAFQIATGAVQSRGFEAELAANFGPGTNLTLAYTHLDFRFLQQTSSSTNAPIDGNALSGVPGNSFRAFATYQFPLSSALAGLQVGGGFRYIGASFADDENTVRNETVSLFDAMISYDLSALNPRFRGVKAQINASNVFDRRFVSCQAAFCFRGAPATVIGSLIYRW</sequence>
<keyword evidence="12 18" id="KW-0675">Receptor</keyword>
<dbReference type="InterPro" id="IPR000531">
    <property type="entry name" value="Beta-barrel_TonB"/>
</dbReference>
<keyword evidence="4 14" id="KW-1134">Transmembrane beta strand</keyword>
<keyword evidence="11 14" id="KW-0472">Membrane</keyword>
<comment type="subcellular location">
    <subcellularLocation>
        <location evidence="1 14">Cell outer membrane</location>
        <topology evidence="1 14">Multi-pass membrane protein</topology>
    </subcellularLocation>
</comment>
<proteinExistence type="inferred from homology"/>
<dbReference type="InterPro" id="IPR010105">
    <property type="entry name" value="TonB_sidphr_rcpt"/>
</dbReference>
<comment type="similarity">
    <text evidence="2 14 15">Belongs to the TonB-dependent receptor family.</text>
</comment>
<evidence type="ECO:0000256" key="15">
    <source>
        <dbReference type="RuleBase" id="RU003357"/>
    </source>
</evidence>
<feature type="domain" description="Secretin/TonB short N-terminal" evidence="17">
    <location>
        <begin position="92"/>
        <end position="143"/>
    </location>
</feature>
<evidence type="ECO:0000256" key="10">
    <source>
        <dbReference type="ARBA" id="ARBA00023077"/>
    </source>
</evidence>
<dbReference type="SMART" id="SM00965">
    <property type="entry name" value="STN"/>
    <property type="match status" value="1"/>
</dbReference>
<dbReference type="Proteomes" id="UP001055093">
    <property type="component" value="Unassembled WGS sequence"/>
</dbReference>
<dbReference type="Pfam" id="PF07715">
    <property type="entry name" value="Plug"/>
    <property type="match status" value="1"/>
</dbReference>
<evidence type="ECO:0000259" key="17">
    <source>
        <dbReference type="SMART" id="SM00965"/>
    </source>
</evidence>
<keyword evidence="13 14" id="KW-0998">Cell outer membrane</keyword>
<dbReference type="Pfam" id="PF00593">
    <property type="entry name" value="TonB_dep_Rec_b-barrel"/>
    <property type="match status" value="1"/>
</dbReference>
<evidence type="ECO:0000256" key="5">
    <source>
        <dbReference type="ARBA" id="ARBA00022496"/>
    </source>
</evidence>
<keyword evidence="3 14" id="KW-0813">Transport</keyword>
<dbReference type="PROSITE" id="PS51257">
    <property type="entry name" value="PROKAR_LIPOPROTEIN"/>
    <property type="match status" value="1"/>
</dbReference>
<reference evidence="18" key="2">
    <citation type="submission" date="2021-08" db="EMBL/GenBank/DDBJ databases">
        <authorList>
            <person name="Tani A."/>
            <person name="Ola A."/>
            <person name="Ogura Y."/>
            <person name="Katsura K."/>
            <person name="Hayashi T."/>
        </authorList>
    </citation>
    <scope>NUCLEOTIDE SEQUENCE</scope>
    <source>
        <strain evidence="18">DSM 14458</strain>
    </source>
</reference>
<evidence type="ECO:0000256" key="1">
    <source>
        <dbReference type="ARBA" id="ARBA00004571"/>
    </source>
</evidence>
<evidence type="ECO:0000256" key="7">
    <source>
        <dbReference type="ARBA" id="ARBA00022729"/>
    </source>
</evidence>
<dbReference type="Gene3D" id="3.55.50.30">
    <property type="match status" value="1"/>
</dbReference>
<evidence type="ECO:0000256" key="9">
    <source>
        <dbReference type="ARBA" id="ARBA00023065"/>
    </source>
</evidence>
<evidence type="ECO:0000256" key="2">
    <source>
        <dbReference type="ARBA" id="ARBA00009810"/>
    </source>
</evidence>
<dbReference type="Gene3D" id="2.170.130.10">
    <property type="entry name" value="TonB-dependent receptor, plug domain"/>
    <property type="match status" value="1"/>
</dbReference>
<evidence type="ECO:0000313" key="19">
    <source>
        <dbReference type="Proteomes" id="UP001055093"/>
    </source>
</evidence>
<dbReference type="Gene3D" id="2.40.170.20">
    <property type="entry name" value="TonB-dependent receptor, beta-barrel domain"/>
    <property type="match status" value="1"/>
</dbReference>
<keyword evidence="9" id="KW-0406">Ion transport</keyword>
<evidence type="ECO:0000256" key="16">
    <source>
        <dbReference type="SAM" id="SignalP"/>
    </source>
</evidence>
<keyword evidence="8" id="KW-0408">Iron</keyword>
<reference evidence="18" key="1">
    <citation type="journal article" date="2021" name="Front. Microbiol.">
        <title>Comprehensive Comparative Genomics and Phenotyping of Methylobacterium Species.</title>
        <authorList>
            <person name="Alessa O."/>
            <person name="Ogura Y."/>
            <person name="Fujitani Y."/>
            <person name="Takami H."/>
            <person name="Hayashi T."/>
            <person name="Sahin N."/>
            <person name="Tani A."/>
        </authorList>
    </citation>
    <scope>NUCLEOTIDE SEQUENCE</scope>
    <source>
        <strain evidence="18">DSM 14458</strain>
    </source>
</reference>